<feature type="domain" description="tRNA nuclease CdiA C-terminal" evidence="3">
    <location>
        <begin position="322"/>
        <end position="397"/>
    </location>
</feature>
<dbReference type="Pfam" id="PF18451">
    <property type="entry name" value="CdiA_C"/>
    <property type="match status" value="1"/>
</dbReference>
<dbReference type="RefSeq" id="WP_377334978.1">
    <property type="nucleotide sequence ID" value="NZ_JBHLUE010000002.1"/>
</dbReference>
<dbReference type="EMBL" id="JBHLUE010000002">
    <property type="protein sequence ID" value="MFC0562910.1"/>
    <property type="molecule type" value="Genomic_DNA"/>
</dbReference>
<dbReference type="InterPro" id="IPR033806">
    <property type="entry name" value="CDI_toxin_Bp1026b-like"/>
</dbReference>
<reference evidence="4 5" key="1">
    <citation type="submission" date="2024-09" db="EMBL/GenBank/DDBJ databases">
        <authorList>
            <person name="Sun Q."/>
            <person name="Mori K."/>
        </authorList>
    </citation>
    <scope>NUCLEOTIDE SEQUENCE [LARGE SCALE GENOMIC DNA]</scope>
    <source>
        <strain evidence="4 5">TBRC 2205</strain>
    </source>
</reference>
<dbReference type="Gene3D" id="3.40.1350.120">
    <property type="match status" value="1"/>
</dbReference>
<dbReference type="InterPro" id="IPR040559">
    <property type="entry name" value="CdiA_C"/>
</dbReference>
<organism evidence="4 5">
    <name type="scientific">Plantactinospora siamensis</name>
    <dbReference type="NCBI Taxonomy" id="555372"/>
    <lineage>
        <taxon>Bacteria</taxon>
        <taxon>Bacillati</taxon>
        <taxon>Actinomycetota</taxon>
        <taxon>Actinomycetes</taxon>
        <taxon>Micromonosporales</taxon>
        <taxon>Micromonosporaceae</taxon>
        <taxon>Plantactinospora</taxon>
    </lineage>
</organism>
<dbReference type="CDD" id="cd13442">
    <property type="entry name" value="CDI_toxin_Bp1026b-like"/>
    <property type="match status" value="1"/>
</dbReference>
<feature type="coiled-coil region" evidence="1">
    <location>
        <begin position="227"/>
        <end position="254"/>
    </location>
</feature>
<gene>
    <name evidence="4" type="ORF">ACFFHU_01810</name>
</gene>
<dbReference type="Proteomes" id="UP001589894">
    <property type="component" value="Unassembled WGS sequence"/>
</dbReference>
<evidence type="ECO:0000256" key="2">
    <source>
        <dbReference type="SAM" id="MobiDB-lite"/>
    </source>
</evidence>
<evidence type="ECO:0000313" key="5">
    <source>
        <dbReference type="Proteomes" id="UP001589894"/>
    </source>
</evidence>
<keyword evidence="1" id="KW-0175">Coiled coil</keyword>
<name>A0ABV6NQ66_9ACTN</name>
<evidence type="ECO:0000313" key="4">
    <source>
        <dbReference type="EMBL" id="MFC0562910.1"/>
    </source>
</evidence>
<evidence type="ECO:0000259" key="3">
    <source>
        <dbReference type="Pfam" id="PF18451"/>
    </source>
</evidence>
<proteinExistence type="predicted"/>
<feature type="compositionally biased region" description="Basic and acidic residues" evidence="2">
    <location>
        <begin position="279"/>
        <end position="297"/>
    </location>
</feature>
<evidence type="ECO:0000256" key="1">
    <source>
        <dbReference type="SAM" id="Coils"/>
    </source>
</evidence>
<feature type="region of interest" description="Disordered" evidence="2">
    <location>
        <begin position="254"/>
        <end position="297"/>
    </location>
</feature>
<keyword evidence="5" id="KW-1185">Reference proteome</keyword>
<comment type="caution">
    <text evidence="4">The sequence shown here is derived from an EMBL/GenBank/DDBJ whole genome shotgun (WGS) entry which is preliminary data.</text>
</comment>
<accession>A0ABV6NQ66</accession>
<protein>
    <recommendedName>
        <fullName evidence="3">tRNA nuclease CdiA C-terminal domain-containing protein</fullName>
    </recommendedName>
</protein>
<sequence>MTVNPLVVGKLDQPVDAWAGVWIAEDIELIGQGVKSGSWVDTGLGVVGAALDGLALISDPVGALLQYGVAWLIEHVKPLSQALDWLAGDPGQIAGNAQTWRNVAASLGTQAADLASAARLDLSEWSGAAASAYQVWSGQQQDAIGGLAKGAEVMAAITEGAGFLISAVRALVRDAIATVVSRLIVYAAEEVGTLGFGTPLVVEQVSTLVASWAAKISRWLRGLLSSLRELASRSRQLEKLIELLKRVLNKLRGKHEPENRWPGTNPSKRPNPDAKPGGKRTDAHPTKKLDRPLRRENESADVLAQNGYDVEQNPGTKPNGTNPDYKIEGQYFDCYSPDTSNLDNLRNTMSKKVKRDQADRLVLNLDDCPLTPADIEDVLRRKPIQNLQEVLLVQGGKVIPFFPFP</sequence>